<dbReference type="InterPro" id="IPR020476">
    <property type="entry name" value="Nudix_hydrolase"/>
</dbReference>
<evidence type="ECO:0000259" key="11">
    <source>
        <dbReference type="PROSITE" id="PS51462"/>
    </source>
</evidence>
<dbReference type="InterPro" id="IPR020084">
    <property type="entry name" value="NUDIX_hydrolase_CS"/>
</dbReference>
<dbReference type="SUPFAM" id="SSF55811">
    <property type="entry name" value="Nudix"/>
    <property type="match status" value="1"/>
</dbReference>
<dbReference type="FunFam" id="3.90.79.10:FF:000002">
    <property type="entry name" value="diphosphoinositol polyphosphate phosphohydrolase 1"/>
    <property type="match status" value="1"/>
</dbReference>
<comment type="cofactor">
    <cofactor evidence="1">
        <name>Mg(2+)</name>
        <dbReference type="ChEBI" id="CHEBI:18420"/>
    </cofactor>
</comment>
<comment type="similarity">
    <text evidence="3">Belongs to the Nudix hydrolase family. DIPP subfamily.</text>
</comment>
<dbReference type="GO" id="GO:0008486">
    <property type="term" value="F:diphosphoinositol-polyphosphate diphosphatase activity"/>
    <property type="evidence" value="ECO:0007669"/>
    <property type="project" value="UniProtKB-EC"/>
</dbReference>
<dbReference type="GO" id="GO:0046872">
    <property type="term" value="F:metal ion binding"/>
    <property type="evidence" value="ECO:0007669"/>
    <property type="project" value="UniProtKB-KW"/>
</dbReference>
<evidence type="ECO:0000256" key="7">
    <source>
        <dbReference type="ARBA" id="ARBA00022801"/>
    </source>
</evidence>
<accession>A0A9W3ADX7</accession>
<reference evidence="13" key="1">
    <citation type="submission" date="2025-08" db="UniProtKB">
        <authorList>
            <consortium name="RefSeq"/>
        </authorList>
    </citation>
    <scope>IDENTIFICATION</scope>
</reference>
<dbReference type="PANTHER" id="PTHR12629:SF0">
    <property type="entry name" value="DIPHOSPHOINOSITOL-POLYPHOSPHATE DIPHOSPHATASE"/>
    <property type="match status" value="1"/>
</dbReference>
<dbReference type="GO" id="GO:0071543">
    <property type="term" value="P:diphosphoinositol polyphosphate metabolic process"/>
    <property type="evidence" value="ECO:0007669"/>
    <property type="project" value="TreeGrafter"/>
</dbReference>
<dbReference type="GeneID" id="106064498"/>
<evidence type="ECO:0000256" key="3">
    <source>
        <dbReference type="ARBA" id="ARBA00008266"/>
    </source>
</evidence>
<comment type="catalytic activity">
    <reaction evidence="9">
        <text>diphospho-myo-inositol polyphosphate + H2O = myo-inositol polyphosphate + phosphate.</text>
        <dbReference type="EC" id="3.6.1.52"/>
    </reaction>
</comment>
<dbReference type="GO" id="GO:0005634">
    <property type="term" value="C:nucleus"/>
    <property type="evidence" value="ECO:0007669"/>
    <property type="project" value="TreeGrafter"/>
</dbReference>
<evidence type="ECO:0000313" key="12">
    <source>
        <dbReference type="Proteomes" id="UP001165740"/>
    </source>
</evidence>
<sequence length="191" mass="22176">MTTFPFFFLESFRRFGRRICLLAMSSTKCHSQSLPHKMPQDTVITTKDLKLTSDRTYDNDGMRRRAACLCFRDRLEKEVLLITSTHDVSKWIVPGGGIDPGEEPQHAAEREAHEEAGATGTLGRFVGIFENKEKNIRTWVYAFYVENLQEHWSESKSLARRRQWFSLEEAKKMLSIHKTSQVQYILSVEKT</sequence>
<keyword evidence="5" id="KW-0963">Cytoplasm</keyword>
<organism evidence="12 13">
    <name type="scientific">Biomphalaria glabrata</name>
    <name type="common">Bloodfluke planorb</name>
    <name type="synonym">Freshwater snail</name>
    <dbReference type="NCBI Taxonomy" id="6526"/>
    <lineage>
        <taxon>Eukaryota</taxon>
        <taxon>Metazoa</taxon>
        <taxon>Spiralia</taxon>
        <taxon>Lophotrochozoa</taxon>
        <taxon>Mollusca</taxon>
        <taxon>Gastropoda</taxon>
        <taxon>Heterobranchia</taxon>
        <taxon>Euthyneura</taxon>
        <taxon>Panpulmonata</taxon>
        <taxon>Hygrophila</taxon>
        <taxon>Lymnaeoidea</taxon>
        <taxon>Planorbidae</taxon>
        <taxon>Biomphalaria</taxon>
    </lineage>
</organism>
<protein>
    <recommendedName>
        <fullName evidence="4">diphosphoinositol-polyphosphate diphosphatase</fullName>
        <ecNumber evidence="4">3.6.1.52</ecNumber>
    </recommendedName>
</protein>
<proteinExistence type="inferred from homology"/>
<keyword evidence="6" id="KW-0479">Metal-binding</keyword>
<dbReference type="Pfam" id="PF00293">
    <property type="entry name" value="NUDIX"/>
    <property type="match status" value="1"/>
</dbReference>
<dbReference type="GO" id="GO:1901911">
    <property type="term" value="P:adenosine 5'-(hexahydrogen pentaphosphate) catabolic process"/>
    <property type="evidence" value="ECO:0007669"/>
    <property type="project" value="TreeGrafter"/>
</dbReference>
<dbReference type="PANTHER" id="PTHR12629">
    <property type="entry name" value="DIPHOSPHOINOSITOL POLYPHOSPHATE PHOSPHOHYDROLASE"/>
    <property type="match status" value="1"/>
</dbReference>
<keyword evidence="7 10" id="KW-0378">Hydrolase</keyword>
<evidence type="ECO:0000256" key="8">
    <source>
        <dbReference type="ARBA" id="ARBA00022842"/>
    </source>
</evidence>
<dbReference type="InterPro" id="IPR000086">
    <property type="entry name" value="NUDIX_hydrolase_dom"/>
</dbReference>
<dbReference type="PRINTS" id="PR00502">
    <property type="entry name" value="NUDIXFAMILY"/>
</dbReference>
<dbReference type="GO" id="GO:0034431">
    <property type="term" value="F:bis(5'-adenosyl)-hexaphosphatase activity"/>
    <property type="evidence" value="ECO:0007669"/>
    <property type="project" value="TreeGrafter"/>
</dbReference>
<keyword evidence="12" id="KW-1185">Reference proteome</keyword>
<dbReference type="InterPro" id="IPR015797">
    <property type="entry name" value="NUDIX_hydrolase-like_dom_sf"/>
</dbReference>
<evidence type="ECO:0000256" key="5">
    <source>
        <dbReference type="ARBA" id="ARBA00022490"/>
    </source>
</evidence>
<evidence type="ECO:0000256" key="6">
    <source>
        <dbReference type="ARBA" id="ARBA00022723"/>
    </source>
</evidence>
<dbReference type="AlphaFoldDB" id="A0A9W3ADX7"/>
<dbReference type="PROSITE" id="PS00893">
    <property type="entry name" value="NUDIX_BOX"/>
    <property type="match status" value="1"/>
</dbReference>
<dbReference type="GO" id="GO:1901909">
    <property type="term" value="P:diadenosine hexaphosphate catabolic process"/>
    <property type="evidence" value="ECO:0007669"/>
    <property type="project" value="TreeGrafter"/>
</dbReference>
<evidence type="ECO:0000256" key="9">
    <source>
        <dbReference type="ARBA" id="ARBA00033994"/>
    </source>
</evidence>
<name>A0A9W3ADX7_BIOGL</name>
<dbReference type="RefSeq" id="XP_055885516.1">
    <property type="nucleotide sequence ID" value="XM_056029541.1"/>
</dbReference>
<dbReference type="GO" id="GO:0000298">
    <property type="term" value="F:endopolyphosphatase activity"/>
    <property type="evidence" value="ECO:0007669"/>
    <property type="project" value="TreeGrafter"/>
</dbReference>
<dbReference type="Gene3D" id="3.90.79.10">
    <property type="entry name" value="Nucleoside Triphosphate Pyrophosphohydrolase"/>
    <property type="match status" value="1"/>
</dbReference>
<dbReference type="EC" id="3.6.1.52" evidence="4"/>
<evidence type="ECO:0000256" key="2">
    <source>
        <dbReference type="ARBA" id="ARBA00004496"/>
    </source>
</evidence>
<gene>
    <name evidence="13" type="primary">LOC106064498</name>
</gene>
<dbReference type="Proteomes" id="UP001165740">
    <property type="component" value="Chromosome 5"/>
</dbReference>
<dbReference type="GO" id="GO:0034432">
    <property type="term" value="F:bis(5'-adenosyl)-pentaphosphatase activity"/>
    <property type="evidence" value="ECO:0007669"/>
    <property type="project" value="TreeGrafter"/>
</dbReference>
<evidence type="ECO:0000256" key="10">
    <source>
        <dbReference type="RuleBase" id="RU003476"/>
    </source>
</evidence>
<evidence type="ECO:0000256" key="4">
    <source>
        <dbReference type="ARBA" id="ARBA00012527"/>
    </source>
</evidence>
<dbReference type="GO" id="GO:0005737">
    <property type="term" value="C:cytoplasm"/>
    <property type="evidence" value="ECO:0007669"/>
    <property type="project" value="UniProtKB-SubCell"/>
</dbReference>
<evidence type="ECO:0000256" key="1">
    <source>
        <dbReference type="ARBA" id="ARBA00001946"/>
    </source>
</evidence>
<dbReference type="PROSITE" id="PS51462">
    <property type="entry name" value="NUDIX"/>
    <property type="match status" value="1"/>
</dbReference>
<feature type="domain" description="Nudix hydrolase" evidence="11">
    <location>
        <begin position="62"/>
        <end position="189"/>
    </location>
</feature>
<dbReference type="OrthoDB" id="2011998at2759"/>
<dbReference type="GO" id="GO:1901907">
    <property type="term" value="P:diadenosine pentaphosphate catabolic process"/>
    <property type="evidence" value="ECO:0007669"/>
    <property type="project" value="TreeGrafter"/>
</dbReference>
<keyword evidence="8" id="KW-0460">Magnesium</keyword>
<evidence type="ECO:0000313" key="13">
    <source>
        <dbReference type="RefSeq" id="XP_055885516.1"/>
    </source>
</evidence>
<comment type="subcellular location">
    <subcellularLocation>
        <location evidence="2">Cytoplasm</location>
    </subcellularLocation>
</comment>
<dbReference type="OMA" id="WHEDKLN"/>